<protein>
    <recommendedName>
        <fullName evidence="1">Cupin type-1 domain-containing protein</fullName>
    </recommendedName>
</protein>
<dbReference type="InterPro" id="IPR006045">
    <property type="entry name" value="Cupin_1"/>
</dbReference>
<dbReference type="Proteomes" id="UP001374535">
    <property type="component" value="Chromosome 1"/>
</dbReference>
<gene>
    <name evidence="2" type="ORF">V8G54_002621</name>
</gene>
<feature type="domain" description="Cupin type-1" evidence="1">
    <location>
        <begin position="119"/>
        <end position="244"/>
    </location>
</feature>
<keyword evidence="3" id="KW-1185">Reference proteome</keyword>
<accession>A0AAQ3SAZ5</accession>
<name>A0AAQ3SAZ5_VIGMU</name>
<evidence type="ECO:0000259" key="1">
    <source>
        <dbReference type="SMART" id="SM00835"/>
    </source>
</evidence>
<evidence type="ECO:0000313" key="3">
    <source>
        <dbReference type="Proteomes" id="UP001374535"/>
    </source>
</evidence>
<sequence length="254" mass="28128">MAVSKYVGSKTPKDGAYNCDQLQQRHFDHALMNTNASRWVGQSKIDGWVNVHDFTPANNGQRYSRKEEPKWTAIGDQRQWVCVREVLHSQVKWGGGSDTLSRIQADLNGPHSPSGYQCLPSDTVPIINGGDLSAGLVEIEEHGSLPLHRHSANEILFVLEGIVNVGILTPEKSYLNTLRAREFVYLPQGLSHFLINPGSGKVVAFSAFNSANPPYNFDHQEKYASDVPSSILSQVSFLNEPQVRKLKARFNGTG</sequence>
<dbReference type="Pfam" id="PF00190">
    <property type="entry name" value="Cupin_1"/>
    <property type="match status" value="1"/>
</dbReference>
<dbReference type="SMART" id="SM00835">
    <property type="entry name" value="Cupin_1"/>
    <property type="match status" value="1"/>
</dbReference>
<dbReference type="InterPro" id="IPR011051">
    <property type="entry name" value="RmlC_Cupin_sf"/>
</dbReference>
<organism evidence="2 3">
    <name type="scientific">Vigna mungo</name>
    <name type="common">Black gram</name>
    <name type="synonym">Phaseolus mungo</name>
    <dbReference type="NCBI Taxonomy" id="3915"/>
    <lineage>
        <taxon>Eukaryota</taxon>
        <taxon>Viridiplantae</taxon>
        <taxon>Streptophyta</taxon>
        <taxon>Embryophyta</taxon>
        <taxon>Tracheophyta</taxon>
        <taxon>Spermatophyta</taxon>
        <taxon>Magnoliopsida</taxon>
        <taxon>eudicotyledons</taxon>
        <taxon>Gunneridae</taxon>
        <taxon>Pentapetalae</taxon>
        <taxon>rosids</taxon>
        <taxon>fabids</taxon>
        <taxon>Fabales</taxon>
        <taxon>Fabaceae</taxon>
        <taxon>Papilionoideae</taxon>
        <taxon>50 kb inversion clade</taxon>
        <taxon>NPAAA clade</taxon>
        <taxon>indigoferoid/millettioid clade</taxon>
        <taxon>Phaseoleae</taxon>
        <taxon>Vigna</taxon>
    </lineage>
</organism>
<proteinExistence type="predicted"/>
<dbReference type="Gene3D" id="2.60.120.10">
    <property type="entry name" value="Jelly Rolls"/>
    <property type="match status" value="1"/>
</dbReference>
<dbReference type="AlphaFoldDB" id="A0AAQ3SAZ5"/>
<reference evidence="2 3" key="1">
    <citation type="journal article" date="2023" name="Life. Sci Alliance">
        <title>Evolutionary insights into 3D genome organization and epigenetic landscape of Vigna mungo.</title>
        <authorList>
            <person name="Junaid A."/>
            <person name="Singh B."/>
            <person name="Bhatia S."/>
        </authorList>
    </citation>
    <scope>NUCLEOTIDE SEQUENCE [LARGE SCALE GENOMIC DNA]</scope>
    <source>
        <strain evidence="2">Urdbean</strain>
    </source>
</reference>
<dbReference type="PANTHER" id="PTHR31238">
    <property type="entry name" value="GERMIN-LIKE PROTEIN SUBFAMILY 3 MEMBER 3"/>
    <property type="match status" value="1"/>
</dbReference>
<dbReference type="InterPro" id="IPR014710">
    <property type="entry name" value="RmlC-like_jellyroll"/>
</dbReference>
<evidence type="ECO:0000313" key="2">
    <source>
        <dbReference type="EMBL" id="WVZ24077.1"/>
    </source>
</evidence>
<dbReference type="SUPFAM" id="SSF51182">
    <property type="entry name" value="RmlC-like cupins"/>
    <property type="match status" value="1"/>
</dbReference>
<dbReference type="EMBL" id="CP144700">
    <property type="protein sequence ID" value="WVZ24077.1"/>
    <property type="molecule type" value="Genomic_DNA"/>
</dbReference>